<evidence type="ECO:0000256" key="3">
    <source>
        <dbReference type="ARBA" id="ARBA00022679"/>
    </source>
</evidence>
<dbReference type="Proteomes" id="UP000095192">
    <property type="component" value="Unassembled WGS sequence"/>
</dbReference>
<evidence type="ECO:0000313" key="10">
    <source>
        <dbReference type="EMBL" id="OEH76611.1"/>
    </source>
</evidence>
<keyword evidence="4 5" id="KW-0012">Acyltransferase</keyword>
<evidence type="ECO:0000256" key="6">
    <source>
        <dbReference type="RuleBase" id="RU004178"/>
    </source>
</evidence>
<dbReference type="InterPro" id="IPR022677">
    <property type="entry name" value="NMT_C"/>
</dbReference>
<evidence type="ECO:0000256" key="1">
    <source>
        <dbReference type="ARBA" id="ARBA00009469"/>
    </source>
</evidence>
<dbReference type="EMBL" id="JROU02001397">
    <property type="protein sequence ID" value="OEH76611.1"/>
    <property type="molecule type" value="Genomic_DNA"/>
</dbReference>
<gene>
    <name evidence="10" type="ORF">cyc_02849</name>
</gene>
<dbReference type="SUPFAM" id="SSF55729">
    <property type="entry name" value="Acyl-CoA N-acyltransferases (Nat)"/>
    <property type="match status" value="2"/>
</dbReference>
<reference evidence="10 11" key="1">
    <citation type="journal article" date="2016" name="BMC Genomics">
        <title>Comparative genomics reveals Cyclospora cayetanensis possesses coccidia-like metabolism and invasion components but unique surface antigens.</title>
        <authorList>
            <person name="Liu S."/>
            <person name="Wang L."/>
            <person name="Zheng H."/>
            <person name="Xu Z."/>
            <person name="Roellig D.M."/>
            <person name="Li N."/>
            <person name="Frace M.A."/>
            <person name="Tang K."/>
            <person name="Arrowood M.J."/>
            <person name="Moss D.M."/>
            <person name="Zhang L."/>
            <person name="Feng Y."/>
            <person name="Xiao L."/>
        </authorList>
    </citation>
    <scope>NUCLEOTIDE SEQUENCE [LARGE SCALE GENOMIC DNA]</scope>
    <source>
        <strain evidence="10 11">CHN_HEN01</strain>
    </source>
</reference>
<dbReference type="VEuPathDB" id="ToxoDB:cyc_02849"/>
<dbReference type="AlphaFoldDB" id="A0A1D3CZI6"/>
<evidence type="ECO:0000259" key="8">
    <source>
        <dbReference type="Pfam" id="PF01233"/>
    </source>
</evidence>
<evidence type="ECO:0000313" key="11">
    <source>
        <dbReference type="Proteomes" id="UP000095192"/>
    </source>
</evidence>
<dbReference type="Gene3D" id="3.40.630.170">
    <property type="match status" value="1"/>
</dbReference>
<comment type="similarity">
    <text evidence="1 6">Belongs to the NMT family.</text>
</comment>
<feature type="compositionally biased region" description="Low complexity" evidence="7">
    <location>
        <begin position="25"/>
        <end position="49"/>
    </location>
</feature>
<dbReference type="InterPro" id="IPR016181">
    <property type="entry name" value="Acyl_CoA_acyltransferase"/>
</dbReference>
<dbReference type="PANTHER" id="PTHR11377:SF5">
    <property type="entry name" value="GLYCYLPEPTIDE N-TETRADECANOYLTRANSFERASE"/>
    <property type="match status" value="1"/>
</dbReference>
<evidence type="ECO:0000256" key="4">
    <source>
        <dbReference type="ARBA" id="ARBA00023315"/>
    </source>
</evidence>
<comment type="catalytic activity">
    <reaction evidence="5">
        <text>N-terminal glycyl-[protein] + tetradecanoyl-CoA = N-tetradecanoylglycyl-[protein] + CoA + H(+)</text>
        <dbReference type="Rhea" id="RHEA:15521"/>
        <dbReference type="Rhea" id="RHEA-COMP:12666"/>
        <dbReference type="Rhea" id="RHEA-COMP:12667"/>
        <dbReference type="ChEBI" id="CHEBI:15378"/>
        <dbReference type="ChEBI" id="CHEBI:57287"/>
        <dbReference type="ChEBI" id="CHEBI:57385"/>
        <dbReference type="ChEBI" id="CHEBI:64723"/>
        <dbReference type="ChEBI" id="CHEBI:133050"/>
        <dbReference type="EC" id="2.3.1.97"/>
    </reaction>
</comment>
<dbReference type="EC" id="2.3.1.97" evidence="2 5"/>
<feature type="region of interest" description="Disordered" evidence="7">
    <location>
        <begin position="1"/>
        <end position="52"/>
    </location>
</feature>
<keyword evidence="11" id="KW-1185">Reference proteome</keyword>
<dbReference type="GO" id="GO:0005737">
    <property type="term" value="C:cytoplasm"/>
    <property type="evidence" value="ECO:0007669"/>
    <property type="project" value="TreeGrafter"/>
</dbReference>
<feature type="domain" description="Glycylpeptide N-tetradecanoyltransferase C-terminal" evidence="9">
    <location>
        <begin position="262"/>
        <end position="436"/>
    </location>
</feature>
<feature type="domain" description="Glycylpeptide N-tetradecanoyltransferase N-terminal" evidence="8">
    <location>
        <begin position="114"/>
        <end position="224"/>
    </location>
</feature>
<sequence>MPANSNTGERGMAHKDGLESKEADTPTTAASASPAGRQAVPAQPAAPVASIGPTAPSAAELAKMLRGKLIEFLTLHSSVIHRVQHPHVKTIFDDTSGQVVGRDEGPIDAAKTIDDVRKLYHLLALHYVEDDDNLFRFNYGREFLPWALDPPGAIKEWIIGLVGFITAIPTALQCNGKRVQVAEVNFLCVHKKLRSKRLAPVLIKEITRRVNLKGIWQAVYTAGKKEHIPPFVGLSMATLAGVVLPTPVAECRYWHRLLNPKKLVEVREEPATEGLRPMKESDTPQVHKLLMAYLRNFKLHPDFTEEEVRHWLTPRENVVYVYVRQHEGKITDLTSFYQLPSSVIGHPKHKEVKMQYFWCIGDSSQAAYSFYNVATTVPLKDLMQDALCLAKQKDFDVFNALDVMDNKTFVEDLKFGVGDGFLRYYLYNWRCPQVQHNDIGLVLL</sequence>
<protein>
    <recommendedName>
        <fullName evidence="2 5">Glycylpeptide N-tetradecanoyltransferase</fullName>
        <ecNumber evidence="2 5">2.3.1.97</ecNumber>
    </recommendedName>
</protein>
<organism evidence="10 11">
    <name type="scientific">Cyclospora cayetanensis</name>
    <dbReference type="NCBI Taxonomy" id="88456"/>
    <lineage>
        <taxon>Eukaryota</taxon>
        <taxon>Sar</taxon>
        <taxon>Alveolata</taxon>
        <taxon>Apicomplexa</taxon>
        <taxon>Conoidasida</taxon>
        <taxon>Coccidia</taxon>
        <taxon>Eucoccidiorida</taxon>
        <taxon>Eimeriorina</taxon>
        <taxon>Eimeriidae</taxon>
        <taxon>Cyclospora</taxon>
    </lineage>
</organism>
<name>A0A1D3CZI6_9EIME</name>
<dbReference type="InParanoid" id="A0A1D3CZI6"/>
<dbReference type="InterPro" id="IPR000903">
    <property type="entry name" value="NMT"/>
</dbReference>
<dbReference type="Pfam" id="PF01233">
    <property type="entry name" value="NMT"/>
    <property type="match status" value="1"/>
</dbReference>
<feature type="compositionally biased region" description="Basic and acidic residues" evidence="7">
    <location>
        <begin position="11"/>
        <end position="24"/>
    </location>
</feature>
<dbReference type="PROSITE" id="PS00975">
    <property type="entry name" value="NMT_1"/>
    <property type="match status" value="1"/>
</dbReference>
<dbReference type="VEuPathDB" id="ToxoDB:LOC34619638"/>
<keyword evidence="3 5" id="KW-0808">Transferase</keyword>
<evidence type="ECO:0000256" key="5">
    <source>
        <dbReference type="RuleBase" id="RU000586"/>
    </source>
</evidence>
<dbReference type="InterPro" id="IPR022678">
    <property type="entry name" value="NMT_CS"/>
</dbReference>
<dbReference type="GO" id="GO:0004379">
    <property type="term" value="F:glycylpeptide N-tetradecanoyltransferase activity"/>
    <property type="evidence" value="ECO:0007669"/>
    <property type="project" value="UniProtKB-EC"/>
</dbReference>
<dbReference type="InterPro" id="IPR022676">
    <property type="entry name" value="NMT_N"/>
</dbReference>
<evidence type="ECO:0000259" key="9">
    <source>
        <dbReference type="Pfam" id="PF02799"/>
    </source>
</evidence>
<dbReference type="Pfam" id="PF02799">
    <property type="entry name" value="NMT_C"/>
    <property type="match status" value="1"/>
</dbReference>
<accession>A0A1D3CZI6</accession>
<comment type="caution">
    <text evidence="10">The sequence shown here is derived from an EMBL/GenBank/DDBJ whole genome shotgun (WGS) entry which is preliminary data.</text>
</comment>
<evidence type="ECO:0000256" key="7">
    <source>
        <dbReference type="SAM" id="MobiDB-lite"/>
    </source>
</evidence>
<dbReference type="PANTHER" id="PTHR11377">
    <property type="entry name" value="N-MYRISTOYL TRANSFERASE"/>
    <property type="match status" value="1"/>
</dbReference>
<comment type="function">
    <text evidence="5">Adds a myristoyl group to the N-terminal glycine residue of certain cellular proteins.</text>
</comment>
<evidence type="ECO:0000256" key="2">
    <source>
        <dbReference type="ARBA" id="ARBA00012923"/>
    </source>
</evidence>
<dbReference type="PROSITE" id="PS00976">
    <property type="entry name" value="NMT_2"/>
    <property type="match status" value="1"/>
</dbReference>
<proteinExistence type="inferred from homology"/>